<sequence length="31" mass="3169">MQVTVSITSSARASIEGDTVRQGGFGSQADI</sequence>
<reference evidence="1 2" key="1">
    <citation type="submission" date="2024-06" db="EMBL/GenBank/DDBJ databases">
        <title>Genomic Encyclopedia of Type Strains, Phase V (KMG-V): Genome sequencing to study the core and pangenomes of soil and plant-associated prokaryotes.</title>
        <authorList>
            <person name="Whitman W."/>
        </authorList>
    </citation>
    <scope>NUCLEOTIDE SEQUENCE [LARGE SCALE GENOMIC DNA]</scope>
    <source>
        <strain evidence="1 2">USDA 160</strain>
    </source>
</reference>
<evidence type="ECO:0000313" key="1">
    <source>
        <dbReference type="EMBL" id="MET4722976.1"/>
    </source>
</evidence>
<gene>
    <name evidence="1" type="ORF">ABIF63_007082</name>
</gene>
<organism evidence="1 2">
    <name type="scientific">Bradyrhizobium japonicum</name>
    <dbReference type="NCBI Taxonomy" id="375"/>
    <lineage>
        <taxon>Bacteria</taxon>
        <taxon>Pseudomonadati</taxon>
        <taxon>Pseudomonadota</taxon>
        <taxon>Alphaproteobacteria</taxon>
        <taxon>Hyphomicrobiales</taxon>
        <taxon>Nitrobacteraceae</taxon>
        <taxon>Bradyrhizobium</taxon>
    </lineage>
</organism>
<evidence type="ECO:0000313" key="2">
    <source>
        <dbReference type="Proteomes" id="UP001549291"/>
    </source>
</evidence>
<name>A0ABV2S1B1_BRAJP</name>
<dbReference type="EMBL" id="JBEPTQ010000002">
    <property type="protein sequence ID" value="MET4722976.1"/>
    <property type="molecule type" value="Genomic_DNA"/>
</dbReference>
<proteinExistence type="predicted"/>
<dbReference type="Proteomes" id="UP001549291">
    <property type="component" value="Unassembled WGS sequence"/>
</dbReference>
<keyword evidence="2" id="KW-1185">Reference proteome</keyword>
<comment type="caution">
    <text evidence="1">The sequence shown here is derived from an EMBL/GenBank/DDBJ whole genome shotgun (WGS) entry which is preliminary data.</text>
</comment>
<protein>
    <submittedName>
        <fullName evidence="1">Uncharacterized protein</fullName>
    </submittedName>
</protein>
<accession>A0ABV2S1B1</accession>